<sequence>MSFIYYYISSALPKTPTHSIFFTIDFNIKEIVSCNFSLYKVPKFPKPPIIGPPPNLPESDQDSRQIQPPAQIPIESDVLENAKKLPTQTLPISKNLSLIAAFKYGTLISKEEIQGGVPANKRVASMRDKVREMMKFAWNGYVTYAWGSNELRPFSKTGHLPFVLGNEPLGASLVDSLDTLYIMNLNKEFNTAVEWIEMNLDFNKRTLLALVVLSFCTFSQIYLFTSALKEVGIS</sequence>
<protein>
    <recommendedName>
        <fullName evidence="6">alpha-1,2-Mannosidase</fullName>
        <ecNumber evidence="6">3.2.1.-</ecNumber>
    </recommendedName>
</protein>
<evidence type="ECO:0000256" key="5">
    <source>
        <dbReference type="ARBA" id="ARBA00023157"/>
    </source>
</evidence>
<evidence type="ECO:0000256" key="6">
    <source>
        <dbReference type="RuleBase" id="RU361193"/>
    </source>
</evidence>
<evidence type="ECO:0000256" key="1">
    <source>
        <dbReference type="ARBA" id="ARBA00001913"/>
    </source>
</evidence>
<dbReference type="GO" id="GO:0005509">
    <property type="term" value="F:calcium ion binding"/>
    <property type="evidence" value="ECO:0007669"/>
    <property type="project" value="InterPro"/>
</dbReference>
<organism evidence="8">
    <name type="scientific">Schistosoma haematobium</name>
    <name type="common">Blood fluke</name>
    <dbReference type="NCBI Taxonomy" id="6185"/>
    <lineage>
        <taxon>Eukaryota</taxon>
        <taxon>Metazoa</taxon>
        <taxon>Spiralia</taxon>
        <taxon>Lophotrochozoa</taxon>
        <taxon>Platyhelminthes</taxon>
        <taxon>Trematoda</taxon>
        <taxon>Digenea</taxon>
        <taxon>Strigeidida</taxon>
        <taxon>Schistosomatoidea</taxon>
        <taxon>Schistosomatidae</taxon>
        <taxon>Schistosoma</taxon>
    </lineage>
</organism>
<proteinExistence type="inferred from homology"/>
<gene>
    <name evidence="8" type="ORF">MS3_08118</name>
</gene>
<evidence type="ECO:0000256" key="2">
    <source>
        <dbReference type="ARBA" id="ARBA00004922"/>
    </source>
</evidence>
<evidence type="ECO:0000256" key="4">
    <source>
        <dbReference type="ARBA" id="ARBA00022801"/>
    </source>
</evidence>
<dbReference type="EMBL" id="KL251259">
    <property type="protein sequence ID" value="KGB39667.1"/>
    <property type="molecule type" value="Genomic_DNA"/>
</dbReference>
<dbReference type="InterPro" id="IPR001382">
    <property type="entry name" value="Glyco_hydro_47"/>
</dbReference>
<keyword evidence="7" id="KW-1133">Transmembrane helix</keyword>
<comment type="pathway">
    <text evidence="2">Protein modification; protein glycosylation.</text>
</comment>
<evidence type="ECO:0000313" key="8">
    <source>
        <dbReference type="EMBL" id="KGB39667.1"/>
    </source>
</evidence>
<comment type="similarity">
    <text evidence="3 6">Belongs to the glycosyl hydrolase 47 family.</text>
</comment>
<dbReference type="AlphaFoldDB" id="A0A094ZZ17"/>
<dbReference type="EC" id="3.2.1.-" evidence="6"/>
<evidence type="ECO:0000256" key="7">
    <source>
        <dbReference type="SAM" id="Phobius"/>
    </source>
</evidence>
<dbReference type="InterPro" id="IPR036026">
    <property type="entry name" value="Seven-hairpin_glycosidases"/>
</dbReference>
<name>A0A094ZZ17_SCHHA</name>
<keyword evidence="4 6" id="KW-0378">Hydrolase</keyword>
<dbReference type="InterPro" id="IPR050749">
    <property type="entry name" value="Glycosyl_Hydrolase_47"/>
</dbReference>
<keyword evidence="7" id="KW-0472">Membrane</keyword>
<dbReference type="Pfam" id="PF01532">
    <property type="entry name" value="Glyco_hydro_47"/>
    <property type="match status" value="1"/>
</dbReference>
<dbReference type="Gene3D" id="1.50.10.10">
    <property type="match status" value="1"/>
</dbReference>
<dbReference type="GO" id="GO:0005975">
    <property type="term" value="P:carbohydrate metabolic process"/>
    <property type="evidence" value="ECO:0007669"/>
    <property type="project" value="InterPro"/>
</dbReference>
<dbReference type="STRING" id="6185.A0A094ZZ17"/>
<dbReference type="PANTHER" id="PTHR11742">
    <property type="entry name" value="MANNOSYL-OLIGOSACCHARIDE ALPHA-1,2-MANNOSIDASE-RELATED"/>
    <property type="match status" value="1"/>
</dbReference>
<keyword evidence="7" id="KW-0812">Transmembrane</keyword>
<dbReference type="GO" id="GO:0005783">
    <property type="term" value="C:endoplasmic reticulum"/>
    <property type="evidence" value="ECO:0007669"/>
    <property type="project" value="TreeGrafter"/>
</dbReference>
<dbReference type="InterPro" id="IPR012341">
    <property type="entry name" value="6hp_glycosidase-like_sf"/>
</dbReference>
<dbReference type="SUPFAM" id="SSF48225">
    <property type="entry name" value="Seven-hairpin glycosidases"/>
    <property type="match status" value="1"/>
</dbReference>
<dbReference type="GO" id="GO:0004571">
    <property type="term" value="F:mannosyl-oligosaccharide 1,2-alpha-mannosidase activity"/>
    <property type="evidence" value="ECO:0007669"/>
    <property type="project" value="InterPro"/>
</dbReference>
<evidence type="ECO:0000256" key="3">
    <source>
        <dbReference type="ARBA" id="ARBA00007658"/>
    </source>
</evidence>
<dbReference type="PRINTS" id="PR00747">
    <property type="entry name" value="GLYHDRLASE47"/>
</dbReference>
<comment type="cofactor">
    <cofactor evidence="1">
        <name>Ca(2+)</name>
        <dbReference type="ChEBI" id="CHEBI:29108"/>
    </cofactor>
</comment>
<keyword evidence="5" id="KW-1015">Disulfide bond</keyword>
<reference evidence="8" key="1">
    <citation type="journal article" date="2012" name="Nat. Genet.">
        <title>Whole-genome sequence of Schistosoma haematobium.</title>
        <authorList>
            <person name="Young N.D."/>
            <person name="Jex A.R."/>
            <person name="Li B."/>
            <person name="Liu S."/>
            <person name="Yang L."/>
            <person name="Xiong Z."/>
            <person name="Li Y."/>
            <person name="Cantacessi C."/>
            <person name="Hall R.S."/>
            <person name="Xu X."/>
            <person name="Chen F."/>
            <person name="Wu X."/>
            <person name="Zerlotini A."/>
            <person name="Oliveira G."/>
            <person name="Hofmann A."/>
            <person name="Zhang G."/>
            <person name="Fang X."/>
            <person name="Kang Y."/>
            <person name="Campbell B.E."/>
            <person name="Loukas A."/>
            <person name="Ranganathan S."/>
            <person name="Rollinson D."/>
            <person name="Rinaldi G."/>
            <person name="Brindley P.J."/>
            <person name="Yang H."/>
            <person name="Wang J."/>
            <person name="Wang J."/>
            <person name="Gasser R.B."/>
        </authorList>
    </citation>
    <scope>NUCLEOTIDE SEQUENCE [LARGE SCALE GENOMIC DNA]</scope>
</reference>
<dbReference type="GO" id="GO:0000139">
    <property type="term" value="C:Golgi membrane"/>
    <property type="evidence" value="ECO:0007669"/>
    <property type="project" value="TreeGrafter"/>
</dbReference>
<keyword evidence="6" id="KW-0326">Glycosidase</keyword>
<dbReference type="PANTHER" id="PTHR11742:SF6">
    <property type="entry name" value="MANNOSYL-OLIGOSACCHARIDE ALPHA-1,2-MANNOSIDASE IA-RELATED"/>
    <property type="match status" value="1"/>
</dbReference>
<accession>A0A094ZZ17</accession>
<feature type="transmembrane region" description="Helical" evidence="7">
    <location>
        <begin position="207"/>
        <end position="228"/>
    </location>
</feature>